<dbReference type="InterPro" id="IPR014710">
    <property type="entry name" value="RmlC-like_jellyroll"/>
</dbReference>
<name>F0RX66_SPHGB</name>
<dbReference type="InterPro" id="IPR021120">
    <property type="entry name" value="KduI/IolB_isomerase"/>
</dbReference>
<dbReference type="AlphaFoldDB" id="F0RX66"/>
<evidence type="ECO:0000313" key="3">
    <source>
        <dbReference type="Proteomes" id="UP000008466"/>
    </source>
</evidence>
<dbReference type="InterPro" id="IPR024203">
    <property type="entry name" value="Deoxy-glucuronate_isom_IolB"/>
</dbReference>
<organism evidence="2 3">
    <name type="scientific">Sphaerochaeta globosa (strain ATCC BAA-1886 / DSM 22777 / Buddy)</name>
    <name type="common">Spirochaeta sp. (strain Buddy)</name>
    <dbReference type="NCBI Taxonomy" id="158189"/>
    <lineage>
        <taxon>Bacteria</taxon>
        <taxon>Pseudomonadati</taxon>
        <taxon>Spirochaetota</taxon>
        <taxon>Spirochaetia</taxon>
        <taxon>Spirochaetales</taxon>
        <taxon>Sphaerochaetaceae</taxon>
        <taxon>Sphaerochaeta</taxon>
    </lineage>
</organism>
<proteinExistence type="predicted"/>
<gene>
    <name evidence="2" type="ordered locus">SpiBuddy_0071</name>
</gene>
<keyword evidence="1" id="KW-0413">Isomerase</keyword>
<dbReference type="EMBL" id="CP002541">
    <property type="protein sequence ID" value="ADY11916.1"/>
    <property type="molecule type" value="Genomic_DNA"/>
</dbReference>
<evidence type="ECO:0000256" key="1">
    <source>
        <dbReference type="ARBA" id="ARBA00023235"/>
    </source>
</evidence>
<dbReference type="Pfam" id="PF04962">
    <property type="entry name" value="KduI"/>
    <property type="match status" value="1"/>
</dbReference>
<reference evidence="3" key="1">
    <citation type="submission" date="2011-02" db="EMBL/GenBank/DDBJ databases">
        <title>Complete sequence of Spirochaeta sp. Buddy.</title>
        <authorList>
            <person name="Lucas S."/>
            <person name="Copeland A."/>
            <person name="Lapidus A."/>
            <person name="Cheng J.-F."/>
            <person name="Goodwin L."/>
            <person name="Pitluck S."/>
            <person name="Zeytun A."/>
            <person name="Detter J.C."/>
            <person name="Han C."/>
            <person name="Tapia R."/>
            <person name="Land M."/>
            <person name="Hauser L."/>
            <person name="Kyrpides N."/>
            <person name="Ivanova N."/>
            <person name="Mikhailova N."/>
            <person name="Pagani I."/>
            <person name="Ritalahti K.M."/>
            <person name="Loeffler F.E."/>
            <person name="Woyke T."/>
        </authorList>
    </citation>
    <scope>NUCLEOTIDE SEQUENCE [LARGE SCALE GENOMIC DNA]</scope>
    <source>
        <strain evidence="3">ATCC BAA-1886 / DSM 22777 / Buddy</strain>
    </source>
</reference>
<dbReference type="Gene3D" id="2.60.120.10">
    <property type="entry name" value="Jelly Rolls"/>
    <property type="match status" value="2"/>
</dbReference>
<dbReference type="Proteomes" id="UP000008466">
    <property type="component" value="Chromosome"/>
</dbReference>
<sequence>MKYNHTSPFIYGYNPLVVDSHYPELMGLNFAILKLEQKTNYCLSLQKETLAVLLNGSITYTWNNHIRKVQRDNPFHESPSLMHFDGFTECRIINDGDIACEIIIISTHNSRHFDAKFFLPEDLASQEIVGETLLDGKTKRMKRVFFDRSNRPETNLFCGELVNFPGCWACFPPHLHTEPEIYYYRFLPEMGYGFSEQGDEVFKVKHNELVGIPDGKTHSQVTAPGYAGYIFWAQRLQDNGKNIDYQLVDEHAWVEEPGAVFFPNR</sequence>
<dbReference type="PANTHER" id="PTHR39193">
    <property type="entry name" value="5-DEOXY-GLUCURONATE ISOMERASE"/>
    <property type="match status" value="1"/>
</dbReference>
<dbReference type="OrthoDB" id="9799936at2"/>
<dbReference type="KEGG" id="sbu:SpiBuddy_0071"/>
<dbReference type="InterPro" id="IPR011051">
    <property type="entry name" value="RmlC_Cupin_sf"/>
</dbReference>
<dbReference type="PANTHER" id="PTHR39193:SF1">
    <property type="entry name" value="5-DEOXY-GLUCURONATE ISOMERASE"/>
    <property type="match status" value="1"/>
</dbReference>
<dbReference type="SUPFAM" id="SSF51182">
    <property type="entry name" value="RmlC-like cupins"/>
    <property type="match status" value="1"/>
</dbReference>
<accession>F0RX66</accession>
<dbReference type="GO" id="GO:0008880">
    <property type="term" value="F:glucuronate isomerase activity"/>
    <property type="evidence" value="ECO:0007669"/>
    <property type="project" value="InterPro"/>
</dbReference>
<keyword evidence="3" id="KW-1185">Reference proteome</keyword>
<dbReference type="HOGENOM" id="CLU_084771_0_0_12"/>
<evidence type="ECO:0000313" key="2">
    <source>
        <dbReference type="EMBL" id="ADY11916.1"/>
    </source>
</evidence>
<dbReference type="GO" id="GO:0019310">
    <property type="term" value="P:inositol catabolic process"/>
    <property type="evidence" value="ECO:0007669"/>
    <property type="project" value="InterPro"/>
</dbReference>
<dbReference type="STRING" id="158189.SpiBuddy_0071"/>
<protein>
    <submittedName>
        <fullName evidence="2">Myo-inositol catabolism IolB domain protein</fullName>
    </submittedName>
</protein>
<dbReference type="eggNOG" id="COG3718">
    <property type="taxonomic scope" value="Bacteria"/>
</dbReference>